<dbReference type="InterPro" id="IPR000504">
    <property type="entry name" value="RRM_dom"/>
</dbReference>
<dbReference type="SMART" id="SM00360">
    <property type="entry name" value="RRM"/>
    <property type="match status" value="1"/>
</dbReference>
<dbReference type="InterPro" id="IPR012677">
    <property type="entry name" value="Nucleotide-bd_a/b_plait_sf"/>
</dbReference>
<evidence type="ECO:0000256" key="7">
    <source>
        <dbReference type="SAM" id="MobiDB-lite"/>
    </source>
</evidence>
<protein>
    <recommendedName>
        <fullName evidence="8">RRM domain-containing protein</fullName>
    </recommendedName>
</protein>
<dbReference type="Pfam" id="PF00076">
    <property type="entry name" value="RRM_1"/>
    <property type="match status" value="1"/>
</dbReference>
<dbReference type="PANTHER" id="PTHR15481:SF0">
    <property type="entry name" value="LD23870P-RELATED"/>
    <property type="match status" value="1"/>
</dbReference>
<dbReference type="GO" id="GO:0061574">
    <property type="term" value="C:ASAP complex"/>
    <property type="evidence" value="ECO:0007669"/>
    <property type="project" value="TreeGrafter"/>
</dbReference>
<dbReference type="GO" id="GO:0003723">
    <property type="term" value="F:RNA binding"/>
    <property type="evidence" value="ECO:0007669"/>
    <property type="project" value="UniProtKB-UniRule"/>
</dbReference>
<dbReference type="Gene3D" id="3.30.70.330">
    <property type="match status" value="1"/>
</dbReference>
<comment type="subcellular location">
    <subcellularLocation>
        <location evidence="1">Nucleus</location>
    </subcellularLocation>
</comment>
<evidence type="ECO:0000256" key="3">
    <source>
        <dbReference type="ARBA" id="ARBA00022884"/>
    </source>
</evidence>
<dbReference type="InterPro" id="IPR035979">
    <property type="entry name" value="RBD_domain_sf"/>
</dbReference>
<keyword evidence="2" id="KW-0507">mRNA processing</keyword>
<dbReference type="GO" id="GO:0000398">
    <property type="term" value="P:mRNA splicing, via spliceosome"/>
    <property type="evidence" value="ECO:0007669"/>
    <property type="project" value="TreeGrafter"/>
</dbReference>
<dbReference type="PANTHER" id="PTHR15481">
    <property type="entry name" value="RIBONUCLEIC ACID BINDING PROTEIN S1"/>
    <property type="match status" value="1"/>
</dbReference>
<dbReference type="SUPFAM" id="SSF54928">
    <property type="entry name" value="RNA-binding domain, RBD"/>
    <property type="match status" value="1"/>
</dbReference>
<comment type="caution">
    <text evidence="9">The sequence shown here is derived from an EMBL/GenBank/DDBJ whole genome shotgun (WGS) entry which is preliminary data.</text>
</comment>
<evidence type="ECO:0000256" key="1">
    <source>
        <dbReference type="ARBA" id="ARBA00004123"/>
    </source>
</evidence>
<name>A0AA35Q788_9HYPO</name>
<keyword evidence="3 6" id="KW-0694">RNA-binding</keyword>
<dbReference type="PROSITE" id="PS50102">
    <property type="entry name" value="RRM"/>
    <property type="match status" value="1"/>
</dbReference>
<dbReference type="CDD" id="cd12365">
    <property type="entry name" value="RRM_RNPS1"/>
    <property type="match status" value="1"/>
</dbReference>
<proteinExistence type="predicted"/>
<dbReference type="Proteomes" id="UP001160390">
    <property type="component" value="Unassembled WGS sequence"/>
</dbReference>
<evidence type="ECO:0000259" key="8">
    <source>
        <dbReference type="PROSITE" id="PS50102"/>
    </source>
</evidence>
<feature type="region of interest" description="Disordered" evidence="7">
    <location>
        <begin position="254"/>
        <end position="290"/>
    </location>
</feature>
<evidence type="ECO:0000256" key="5">
    <source>
        <dbReference type="ARBA" id="ARBA00023242"/>
    </source>
</evidence>
<gene>
    <name evidence="9" type="ORF">CCHLO57077_00003132</name>
</gene>
<organism evidence="9 10">
    <name type="scientific">Clonostachys chloroleuca</name>
    <dbReference type="NCBI Taxonomy" id="1926264"/>
    <lineage>
        <taxon>Eukaryota</taxon>
        <taxon>Fungi</taxon>
        <taxon>Dikarya</taxon>
        <taxon>Ascomycota</taxon>
        <taxon>Pezizomycotina</taxon>
        <taxon>Sordariomycetes</taxon>
        <taxon>Hypocreomycetidae</taxon>
        <taxon>Hypocreales</taxon>
        <taxon>Bionectriaceae</taxon>
        <taxon>Clonostachys</taxon>
    </lineage>
</organism>
<dbReference type="EMBL" id="CABFNP030001284">
    <property type="protein sequence ID" value="CAI6096661.1"/>
    <property type="molecule type" value="Genomic_DNA"/>
</dbReference>
<evidence type="ECO:0000313" key="9">
    <source>
        <dbReference type="EMBL" id="CAI6096661.1"/>
    </source>
</evidence>
<evidence type="ECO:0000256" key="2">
    <source>
        <dbReference type="ARBA" id="ARBA00022664"/>
    </source>
</evidence>
<keyword evidence="10" id="KW-1185">Reference proteome</keyword>
<keyword evidence="5" id="KW-0539">Nucleus</keyword>
<evidence type="ECO:0000256" key="6">
    <source>
        <dbReference type="PROSITE-ProRule" id="PRU00176"/>
    </source>
</evidence>
<accession>A0AA35Q788</accession>
<dbReference type="AlphaFoldDB" id="A0AA35Q788"/>
<evidence type="ECO:0000256" key="4">
    <source>
        <dbReference type="ARBA" id="ARBA00023187"/>
    </source>
</evidence>
<dbReference type="InterPro" id="IPR034201">
    <property type="entry name" value="RNPS1_RRM"/>
</dbReference>
<dbReference type="GO" id="GO:0005654">
    <property type="term" value="C:nucleoplasm"/>
    <property type="evidence" value="ECO:0007669"/>
    <property type="project" value="TreeGrafter"/>
</dbReference>
<feature type="domain" description="RRM" evidence="8">
    <location>
        <begin position="168"/>
        <end position="246"/>
    </location>
</feature>
<keyword evidence="4" id="KW-0508">mRNA splicing</keyword>
<evidence type="ECO:0000313" key="10">
    <source>
        <dbReference type="Proteomes" id="UP001160390"/>
    </source>
</evidence>
<sequence>MHVGICLPFVVNVGPERTFEFTGAHQKKVPITCSHRKRAYTVKCVLGCQPPTSVLAVASHLLLESVSWVGTSAPPSWLPGLDLGLDPNLPHGAVTARGRVLQHPDLLILDPPTDVAALILGRLRGWAAALRPLLGATAGTEATVAAGVEAVKGATAGIARALWPKAPRSIVVERLSKNINENHLHEIFGEFGPIKDLDLPINRTFGTNRGTAYILYDYEGDAEAAIAHMHEAQVDGATINVSIVLPRRKLSPAPPMARRGANIDPRVPFGVGRGGGAHGSGEVAEDDGVTPHRRADIITDQMFTGHHHAHLQNRRWEGLDLPGVEAAGIAAAPETLSLLGRGPGHPCPEDGAATMWVRAGVEVGALATLALVTGADPRAALEFAKNLVIPG</sequence>
<dbReference type="GO" id="GO:0005737">
    <property type="term" value="C:cytoplasm"/>
    <property type="evidence" value="ECO:0007669"/>
    <property type="project" value="TreeGrafter"/>
</dbReference>
<reference evidence="9" key="1">
    <citation type="submission" date="2023-01" db="EMBL/GenBank/DDBJ databases">
        <authorList>
            <person name="Piombo E."/>
        </authorList>
    </citation>
    <scope>NUCLEOTIDE SEQUENCE</scope>
</reference>